<organism evidence="1 2">
    <name type="scientific">Vespula squamosa</name>
    <name type="common">Southern yellow jacket</name>
    <name type="synonym">Wasp</name>
    <dbReference type="NCBI Taxonomy" id="30214"/>
    <lineage>
        <taxon>Eukaryota</taxon>
        <taxon>Metazoa</taxon>
        <taxon>Ecdysozoa</taxon>
        <taxon>Arthropoda</taxon>
        <taxon>Hexapoda</taxon>
        <taxon>Insecta</taxon>
        <taxon>Pterygota</taxon>
        <taxon>Neoptera</taxon>
        <taxon>Endopterygota</taxon>
        <taxon>Hymenoptera</taxon>
        <taxon>Apocrita</taxon>
        <taxon>Aculeata</taxon>
        <taxon>Vespoidea</taxon>
        <taxon>Vespidae</taxon>
        <taxon>Vespinae</taxon>
        <taxon>Vespula</taxon>
    </lineage>
</organism>
<reference evidence="1 2" key="1">
    <citation type="journal article" date="2024" name="Ann. Entomol. Soc. Am.">
        <title>Genomic analyses of the southern and eastern yellowjacket wasps (Hymenoptera: Vespidae) reveal evolutionary signatures of social life.</title>
        <authorList>
            <person name="Catto M.A."/>
            <person name="Caine P.B."/>
            <person name="Orr S.E."/>
            <person name="Hunt B.G."/>
            <person name="Goodisman M.A.D."/>
        </authorList>
    </citation>
    <scope>NUCLEOTIDE SEQUENCE [LARGE SCALE GENOMIC DNA]</scope>
    <source>
        <strain evidence="1">233</strain>
        <tissue evidence="1">Head and thorax</tissue>
    </source>
</reference>
<dbReference type="AlphaFoldDB" id="A0ABD2BT72"/>
<name>A0ABD2BT72_VESSQ</name>
<sequence>MSEIGLADKEEGQRLFKDRYTRSMVEYLDRLRSTCLGRSEITVGRGYSVVSSQEHLRGYRIGLPQDTEALKPCPQTTRAMVLHVYSKGPRSLDGSKSVSVAKSIDNYDAWPPGREERGALTGLWRW</sequence>
<protein>
    <submittedName>
        <fullName evidence="1">Uncharacterized protein</fullName>
    </submittedName>
</protein>
<accession>A0ABD2BT72</accession>
<evidence type="ECO:0000313" key="2">
    <source>
        <dbReference type="Proteomes" id="UP001607302"/>
    </source>
</evidence>
<dbReference type="EMBL" id="JAUDFV010000056">
    <property type="protein sequence ID" value="KAL2735809.1"/>
    <property type="molecule type" value="Genomic_DNA"/>
</dbReference>
<proteinExistence type="predicted"/>
<comment type="caution">
    <text evidence="1">The sequence shown here is derived from an EMBL/GenBank/DDBJ whole genome shotgun (WGS) entry which is preliminary data.</text>
</comment>
<dbReference type="Proteomes" id="UP001607302">
    <property type="component" value="Unassembled WGS sequence"/>
</dbReference>
<keyword evidence="2" id="KW-1185">Reference proteome</keyword>
<gene>
    <name evidence="1" type="ORF">V1478_002493</name>
</gene>
<evidence type="ECO:0000313" key="1">
    <source>
        <dbReference type="EMBL" id="KAL2735809.1"/>
    </source>
</evidence>